<evidence type="ECO:0000256" key="1">
    <source>
        <dbReference type="PROSITE-ProRule" id="PRU00191"/>
    </source>
</evidence>
<dbReference type="Gene3D" id="1.10.840.10">
    <property type="entry name" value="Ras guanine-nucleotide exchange factors catalytic domain"/>
    <property type="match status" value="2"/>
</dbReference>
<reference evidence="4" key="1">
    <citation type="submission" date="2025-08" db="UniProtKB">
        <authorList>
            <consortium name="RefSeq"/>
        </authorList>
    </citation>
    <scope>IDENTIFICATION</scope>
    <source>
        <tissue evidence="4">Kidney</tissue>
    </source>
</reference>
<name>A0A6P6D451_PTEVA</name>
<dbReference type="InterPro" id="IPR000980">
    <property type="entry name" value="SH2"/>
</dbReference>
<protein>
    <submittedName>
        <fullName evidence="4">SH2 domain-containing protein 3A isoform X4</fullName>
    </submittedName>
</protein>
<dbReference type="PANTHER" id="PTHR14247:SF11">
    <property type="entry name" value="SH2 DOMAIN-CONTAINING PROTEIN 3A"/>
    <property type="match status" value="1"/>
</dbReference>
<gene>
    <name evidence="4" type="primary">SH2D3A</name>
</gene>
<dbReference type="Pfam" id="PF00017">
    <property type="entry name" value="SH2"/>
    <property type="match status" value="1"/>
</dbReference>
<dbReference type="PANTHER" id="PTHR14247">
    <property type="entry name" value="BREAST CANCER ANTI-ESTROGEN RESISTANCE PROTEIN 3 HOMOLOG-LIKE PROTEIN"/>
    <property type="match status" value="1"/>
</dbReference>
<dbReference type="CTD" id="10045"/>
<proteinExistence type="predicted"/>
<dbReference type="GO" id="GO:0005085">
    <property type="term" value="F:guanyl-nucleotide exchange factor activity"/>
    <property type="evidence" value="ECO:0007669"/>
    <property type="project" value="InterPro"/>
</dbReference>
<dbReference type="Proteomes" id="UP000515202">
    <property type="component" value="Unplaced"/>
</dbReference>
<dbReference type="PROSITE" id="PS50001">
    <property type="entry name" value="SH2"/>
    <property type="match status" value="1"/>
</dbReference>
<evidence type="ECO:0000259" key="2">
    <source>
        <dbReference type="PROSITE" id="PS50001"/>
    </source>
</evidence>
<dbReference type="Gene3D" id="3.30.505.10">
    <property type="entry name" value="SH2 domain"/>
    <property type="match status" value="1"/>
</dbReference>
<keyword evidence="3" id="KW-1185">Reference proteome</keyword>
<dbReference type="InterPro" id="IPR051853">
    <property type="entry name" value="SH2-Ras-GEF_adapter"/>
</dbReference>
<dbReference type="InterPro" id="IPR036860">
    <property type="entry name" value="SH2_dom_sf"/>
</dbReference>
<dbReference type="InterPro" id="IPR036964">
    <property type="entry name" value="RASGEF_cat_dom_sf"/>
</dbReference>
<dbReference type="GO" id="GO:0007264">
    <property type="term" value="P:small GTPase-mediated signal transduction"/>
    <property type="evidence" value="ECO:0007669"/>
    <property type="project" value="InterPro"/>
</dbReference>
<dbReference type="GeneID" id="105301086"/>
<dbReference type="PRINTS" id="PR00401">
    <property type="entry name" value="SH2DOMAIN"/>
</dbReference>
<dbReference type="AlphaFoldDB" id="A0A6P6D451"/>
<feature type="domain" description="SH2" evidence="2">
    <location>
        <begin position="15"/>
        <end position="114"/>
    </location>
</feature>
<dbReference type="FunFam" id="3.30.505.10:FF:000071">
    <property type="entry name" value="SH2 domain containing 3A"/>
    <property type="match status" value="1"/>
</dbReference>
<accession>A0A6P6D451</accession>
<evidence type="ECO:0000313" key="3">
    <source>
        <dbReference type="Proteomes" id="UP000515202"/>
    </source>
</evidence>
<evidence type="ECO:0000313" key="4">
    <source>
        <dbReference type="RefSeq" id="XP_023394327.1"/>
    </source>
</evidence>
<organism evidence="3 4">
    <name type="scientific">Pteropus vampyrus</name>
    <name type="common">Large flying fox</name>
    <dbReference type="NCBI Taxonomy" id="132908"/>
    <lineage>
        <taxon>Eukaryota</taxon>
        <taxon>Metazoa</taxon>
        <taxon>Chordata</taxon>
        <taxon>Craniata</taxon>
        <taxon>Vertebrata</taxon>
        <taxon>Euteleostomi</taxon>
        <taxon>Mammalia</taxon>
        <taxon>Eutheria</taxon>
        <taxon>Laurasiatheria</taxon>
        <taxon>Chiroptera</taxon>
        <taxon>Yinpterochiroptera</taxon>
        <taxon>Pteropodoidea</taxon>
        <taxon>Pteropodidae</taxon>
        <taxon>Pteropodinae</taxon>
        <taxon>Pteropus</taxon>
    </lineage>
</organism>
<keyword evidence="1" id="KW-0727">SH2 domain</keyword>
<sequence length="555" mass="61010">MQVPQDGEDFASQPWYHGPLSRQKAEALLRQDGDFLVRASESHGGHPVISCRWQGLALHFEVLCVALRPRPGRPAALFQLEDERFPSLHALVHSYVSGQRPLTQATGAVASRPVTRQEPIRCSFSEDTLLDSPARVKLLRGRKWSDSQPAGLELVGQSREGHSGPGASAVPTFALRRMGSDPVLLKTSDPLGSIADSLWASDGQLHTKMPTKPPRTPPLVLPDASGRPPTYCELVLRVSSARGTPSGHSCPEPETPWWETQEEVEDERCFARPQAQVSFCPADNPSSLLGPQNRPLEPKVLHILRGLFLEHHPASTACHLLLADCQATGLLGVTKAQRDAMGVASGLELLTLPHGHCLRSELLERCMGSRDGDESRVQVMGKREEESCSRFSPQVSRLERTWRQLRRSHTEAALAFEQELKPLMRALDEGAGPCDPGEVALPHVAPAVRLLEGEEILGPLDESCEQLLRTLQRARQVARDAPKFREAAARRLRGERRAARGPDFGSTPCALTRCPNTNRAIDQSLPPGLPECHPNWDGFPQWLPSPCHNQLCPPP</sequence>
<dbReference type="RefSeq" id="XP_023394327.1">
    <property type="nucleotide sequence ID" value="XM_023538559.1"/>
</dbReference>
<dbReference type="SMART" id="SM00252">
    <property type="entry name" value="SH2"/>
    <property type="match status" value="1"/>
</dbReference>
<dbReference type="SUPFAM" id="SSF55550">
    <property type="entry name" value="SH2 domain"/>
    <property type="match status" value="1"/>
</dbReference>